<gene>
    <name evidence="6" type="ORF">RDWZM_008454</name>
</gene>
<feature type="domain" description="MAM" evidence="5">
    <location>
        <begin position="2396"/>
        <end position="2573"/>
    </location>
</feature>
<dbReference type="InterPro" id="IPR051560">
    <property type="entry name" value="MAM_domain-containing"/>
</dbReference>
<dbReference type="InterPro" id="IPR023415">
    <property type="entry name" value="LDLR_class-A_CS"/>
</dbReference>
<reference evidence="6" key="1">
    <citation type="submission" date="2022-12" db="EMBL/GenBank/DDBJ databases">
        <title>Genome assemblies of Blomia tropicalis.</title>
        <authorList>
            <person name="Cui Y."/>
        </authorList>
    </citation>
    <scope>NUCLEOTIDE SEQUENCE</scope>
    <source>
        <tissue evidence="6">Adult mites</tissue>
    </source>
</reference>
<proteinExistence type="predicted"/>
<feature type="disulfide bond" evidence="2">
    <location>
        <begin position="1285"/>
        <end position="1303"/>
    </location>
</feature>
<feature type="domain" description="MAM" evidence="5">
    <location>
        <begin position="1295"/>
        <end position="1472"/>
    </location>
</feature>
<feature type="domain" description="MAM" evidence="5">
    <location>
        <begin position="171"/>
        <end position="325"/>
    </location>
</feature>
<feature type="domain" description="MAM" evidence="5">
    <location>
        <begin position="527"/>
        <end position="683"/>
    </location>
</feature>
<feature type="domain" description="MAM" evidence="5">
    <location>
        <begin position="2788"/>
        <end position="2952"/>
    </location>
</feature>
<keyword evidence="4" id="KW-0472">Membrane</keyword>
<dbReference type="Proteomes" id="UP001142055">
    <property type="component" value="Chromosome 3"/>
</dbReference>
<dbReference type="SMART" id="SM00192">
    <property type="entry name" value="LDLa"/>
    <property type="match status" value="5"/>
</dbReference>
<feature type="disulfide bond" evidence="2">
    <location>
        <begin position="1297"/>
        <end position="1312"/>
    </location>
</feature>
<evidence type="ECO:0000259" key="5">
    <source>
        <dbReference type="PROSITE" id="PS50060"/>
    </source>
</evidence>
<feature type="domain" description="MAM" evidence="5">
    <location>
        <begin position="689"/>
        <end position="864"/>
    </location>
</feature>
<feature type="disulfide bond" evidence="2">
    <location>
        <begin position="1517"/>
        <end position="1532"/>
    </location>
</feature>
<feature type="domain" description="MAM" evidence="5">
    <location>
        <begin position="2575"/>
        <end position="2754"/>
    </location>
</feature>
<dbReference type="InterPro" id="IPR000998">
    <property type="entry name" value="MAM_dom"/>
</dbReference>
<dbReference type="GO" id="GO:0016020">
    <property type="term" value="C:membrane"/>
    <property type="evidence" value="ECO:0007669"/>
    <property type="project" value="InterPro"/>
</dbReference>
<dbReference type="PROSITE" id="PS01209">
    <property type="entry name" value="LDLRA_1"/>
    <property type="match status" value="1"/>
</dbReference>
<dbReference type="InterPro" id="IPR002172">
    <property type="entry name" value="LDrepeatLR_classA_rpt"/>
</dbReference>
<dbReference type="Pfam" id="PF00629">
    <property type="entry name" value="MAM"/>
    <property type="match status" value="16"/>
</dbReference>
<dbReference type="PROSITE" id="PS50068">
    <property type="entry name" value="LDLRA_2"/>
    <property type="match status" value="3"/>
</dbReference>
<dbReference type="SUPFAM" id="SSF57424">
    <property type="entry name" value="LDL receptor-like module"/>
    <property type="match status" value="3"/>
</dbReference>
<comment type="caution">
    <text evidence="6">The sequence shown here is derived from an EMBL/GenBank/DDBJ whole genome shotgun (WGS) entry which is preliminary data.</text>
</comment>
<keyword evidence="4" id="KW-1133">Transmembrane helix</keyword>
<evidence type="ECO:0000256" key="4">
    <source>
        <dbReference type="SAM" id="Phobius"/>
    </source>
</evidence>
<organism evidence="6 7">
    <name type="scientific">Blomia tropicalis</name>
    <name type="common">Mite</name>
    <dbReference type="NCBI Taxonomy" id="40697"/>
    <lineage>
        <taxon>Eukaryota</taxon>
        <taxon>Metazoa</taxon>
        <taxon>Ecdysozoa</taxon>
        <taxon>Arthropoda</taxon>
        <taxon>Chelicerata</taxon>
        <taxon>Arachnida</taxon>
        <taxon>Acari</taxon>
        <taxon>Acariformes</taxon>
        <taxon>Sarcoptiformes</taxon>
        <taxon>Astigmata</taxon>
        <taxon>Glycyphagoidea</taxon>
        <taxon>Echimyopodidae</taxon>
        <taxon>Blomia</taxon>
    </lineage>
</organism>
<feature type="compositionally biased region" description="Low complexity" evidence="3">
    <location>
        <begin position="3188"/>
        <end position="3220"/>
    </location>
</feature>
<accession>A0A9Q0M1S1</accession>
<feature type="domain" description="MAM" evidence="5">
    <location>
        <begin position="2047"/>
        <end position="2217"/>
    </location>
</feature>
<comment type="caution">
    <text evidence="2">Lacks conserved residue(s) required for the propagation of feature annotation.</text>
</comment>
<keyword evidence="7" id="KW-1185">Reference proteome</keyword>
<dbReference type="PRINTS" id="PR00261">
    <property type="entry name" value="LDLRECEPTOR"/>
</dbReference>
<feature type="domain" description="MAM" evidence="5">
    <location>
        <begin position="10"/>
        <end position="170"/>
    </location>
</feature>
<dbReference type="EMBL" id="JAPWDV010000003">
    <property type="protein sequence ID" value="KAJ6217297.1"/>
    <property type="molecule type" value="Genomic_DNA"/>
</dbReference>
<feature type="disulfide bond" evidence="2">
    <location>
        <begin position="2982"/>
        <end position="2997"/>
    </location>
</feature>
<feature type="domain" description="MAM" evidence="5">
    <location>
        <begin position="1876"/>
        <end position="2045"/>
    </location>
</feature>
<feature type="domain" description="MAM" evidence="5">
    <location>
        <begin position="3000"/>
        <end position="3181"/>
    </location>
</feature>
<evidence type="ECO:0000313" key="6">
    <source>
        <dbReference type="EMBL" id="KAJ6217297.1"/>
    </source>
</evidence>
<feature type="domain" description="MAM" evidence="5">
    <location>
        <begin position="1707"/>
        <end position="1872"/>
    </location>
</feature>
<dbReference type="PANTHER" id="PTHR23282:SF101">
    <property type="entry name" value="MAM DOMAIN-CONTAINING PROTEIN"/>
    <property type="match status" value="1"/>
</dbReference>
<dbReference type="CDD" id="cd06263">
    <property type="entry name" value="MAM"/>
    <property type="match status" value="2"/>
</dbReference>
<dbReference type="PROSITE" id="PS50060">
    <property type="entry name" value="MAM_2"/>
    <property type="match status" value="16"/>
</dbReference>
<dbReference type="Pfam" id="PF00057">
    <property type="entry name" value="Ldl_recept_a"/>
    <property type="match status" value="1"/>
</dbReference>
<dbReference type="SUPFAM" id="SSF49899">
    <property type="entry name" value="Concanavalin A-like lectins/glucanases"/>
    <property type="match status" value="15"/>
</dbReference>
<dbReference type="Gene3D" id="2.60.120.200">
    <property type="match status" value="17"/>
</dbReference>
<sequence>MISSLIDSNVYCSFQDTRPNCDWNINQSIWNWDHIRFIKPQIDGPLPGRGGELALVSNLNTINETNISIKSPTIDVNANSACFEFNYYLKDDRSDGKFIYIKLISTDNSSDWITIWSTGSASNFDRWHHAFVQVEGYKHFQLEFVVYDISGKGGFVAIQAMSLRNGVCDIDLCTFESDTCSWHSDDINYPQNLQFKRTLVIQEVKNDHTSNSPYGHVMLVHGQKNGSKALFHSPVMFQYHLQCVTFWYQLSPPLNSFTLKLYDESNYNLLWNSYPNDPINEWIRGSAEVTIEQKMNLLFEATQNVDGSSTIALDDISIEDGHCSPPITCSFNDILCGWKNEQFTNNLLWSNGPGRVENASNLNFNNLSTLFHINEYQHFLYSDFTVLNNKTMEHGSMELLSEIVHPSSTRIGACVQMDIFVGTISTQIDQFYLDQVDSSGQRVNLWNFSDPQMIGKMKTIEMFVPNASNNRSYRLSISANSSNAGTYIAILGIRFQDTKPYLCNKAIPTPTTTTTIPSTTISTKDTLNCDFEENSMCNWKSLDKFMVDRVSSAKFDKMYSPLIDCTLQNSFGHLVYQYNPKKAQESIGYLQAKYDWSNQNICFSFSYYLYADGPSNLEVILKNTNRDVSIYKAFQTGDTKWLKATFTIGPQNETFNYIEFRSLLNEGVLAIDDIQVHNGQCPTIGDDWIRCTFESNTSCVFEPKYRTANSPKWMIYSGMDFDDMVIDHTTQTREGHFIGMDLSHLNKQTNEDVQKFEIESRQSFLIDKLRCLRFSYYFETLQPNISLYYEVDYFGENILVPESHRIWTVYGDFINKWFTHEMKIKIANHAPDYRIRFGIETHGDPGYGRIFLDDIQINFGPCNFVGECDFENGDMCTLESIRPNVNKTLNSDIKSQLVKNRNGTKLTNLYLTDYVDQLWHIFSPMQSSHYVQYDNSLKTNIGKYLLLHGQNKYDRGIIMTERYSLNGDNSICLSFAVYKPDSQAVLEVYQSESNGKSSGIKLWDMSRKSTGWEIFDILATKTSNSSGDLFFFFIGTIEDTRSYIAIDDISNRGNCASPTNLPTTVPGSITTKKSFDPNKQFLCKKNDVLIAIDQLCNWINDCPDGEDEIQCGNCTFSDSNLCRYNNTSDISGDYRFRFGRFSNIGPKHGMDDMVGLMVSSGGYGKATLTSPIIYHAYSTCTMSFEYQFGNGVDLSDETALKVYKEYTDTNERILIWQSNFNLLNIKFWRIISITLYSIRHPFRIVFEANNHNEISGKYHAIDNIKMVNCGPPQIDSTQCLNGFKCSNKVCIPHENVCNFVDDCGDRSDEYYCDSYQMTSFENGFGRWSEGIKRGWKIEKASKMTNLLMGPTYDHTTGITEGSYLFANEKDAEIESPPFMPKTGCQLRFFMYSNSDWSSLMVLLHNINSDSNTMIEVAAISDANFNLHNVPLNYKEAVYTIKFFATIRESDNPKLAKPYIAIDDISFNDKCTIMNIQPTSKPTTNNGNMTTIKPDNCPTISCLNGNGKKVCLNESQICDFTSDCANGIDEVNCGNCTFDDGHTCQWSSNGLVKNEIWKVILPAFSAVLGLPKKDANDSGNGGYLSIYSMISSSNNELVPLQSPVINGPTAHECLMRFSYFSVNGMKLQIRISHDGFIHLLLSVKKTSKQWQSFEVSIGEQKPIFTVDILVSTIYHVSSWMDMAIDNIQWINCNPNKPINPNVNNDTSISCDFENDLCGWEISGANVKSNWYRVNSAIVEPGNDHTGMRIPKPKTWGTWISSQSMLDGVHETDFLVTRVPLKANQTYCLTFWYYFFGIEQDSSLGLFSANPEKDARFEPLWLSTLPLTRNWNQQLVEISSHTSDIYLAFIGNVSSTTVMGLDDISLREHATCQVQSPWTCNFEANLCDWKFTNSGWKRNSASTNYSDHTTGTVNGHYLYIDHSNEKMPGILTKDMNTIPGIPLEMMGHHFRVPLCLKFFYYWDADWSFADNSSYFSVQNIVHTQKLAENNSTLIDTYNNGFSKTWSLFTFDFLASKSTSLKIVADMYGEQTKLLIDDIYIHRGVCKDEGNCDFEMDMCGWTNELVDHGKKRVLWLRIKPDSMFIKGTFLHFDHTVTGTNIGNYLVWPLEMQYNASSVLKSPLLHRKSPKICFSLYYFALASNSHFPPAFLVRLMDLHRNTSIDVRVNTTVSLGGWSLFQHEFSNLPHIYQFNIEANYNDNMMSDIGIDDIKIEQNECKNGLPSTTTPLPYIDKKFDCCFDDGECNWDYDASSWKKTSSEDASHLGKIVPRLDHTKQTKNGKYLLFMSQTDQQSGFTITSHLNLKYDKDYCINFWYYEDGEDPFTLKVSSQMAGKNIIDREYISAIEKRKKWNLIKSDIPFYLDMNDTEIKLIINYMPSSNRQKQFSIFAIDDISVRAGKCGHQNGYTYSFELGYENLDLEAIQPMAQLTGTVVTPYLNMVKGTPPIDHTTYTDHGSYFLFMNNAKPSPPTTYVETLSIPAMQIDHSQSCVRFAYQLKGNVTFKVLIVPNNQNIDHYEDCFPQWQSKFPKDSWTIVQIRKKVLYEHKFVFYMAKPMDKTSFLSLDDITVLEQDCQLPINCDFESNHLCSYSPYGNNEQSKFNFGTFFGPPDDQRWPGPRYDHTTNSFGGGYLYMSAYQFSGSFNRIVSKIISGVQDVDPNQSYCLSLWTQLTSSDLEIHLYLVRYGNSWTDSNRTKLIGSVSGQNQTKWTLEMVSIDSTLLLDAQEIQLLIEGQLNSNSKGVIAIDDITFNKGECQSNDGLICEDGTKLKRDQICNFISDCPSGLDEIDCGDCNFESGLCGWENSTSSSHWSLTTFALSGNVNAPKFDANDNSNGHYLLLDKTQSGIISNGKVVLNHGANEMKYHKNAYKTCVMQFDYYINSSSEHVVDVQIGQGSDEWNTIYRIVKSPSGGWRKVRSHIGEHYSLFTTAIDGYLTDGKNGVLAIDNIQFINCSFPKPLAPNKKCPTNSVLCVNTRFCIDQNDLCDYVNDCGDGYDESNCKSPKCNFENSLYTCGITTDNMIGHESKSKVEWSIKTGQFYPDSYYPKIDNTLRTKLGHFIGLQPKHGSYNEEYNMADFYSPMISSNPGTNCHIRFFYFINDEPDKILNTNLKIMIWNVSSPYIETKVLNKFTINVETDMEQRWLKGIVGFAASEPFQFVFRGTLGSDKARIAIDDISFDQNCQLSNKLHTETTTSTTTTNSNNRQTTSTNKIDSSTTDSSIDNLPSNENDQSGKIVAGVLVPIIVIIGVVGYYGYRRYKMNKRNDENLSLTMQGILQRNEYN</sequence>
<evidence type="ECO:0000256" key="1">
    <source>
        <dbReference type="ARBA" id="ARBA00023157"/>
    </source>
</evidence>
<name>A0A9Q0M1S1_BLOTA</name>
<dbReference type="OMA" id="GMSYDHT"/>
<feature type="transmembrane region" description="Helical" evidence="4">
    <location>
        <begin position="3232"/>
        <end position="3252"/>
    </location>
</feature>
<keyword evidence="4" id="KW-0812">Transmembrane</keyword>
<dbReference type="InterPro" id="IPR013320">
    <property type="entry name" value="ConA-like_dom_sf"/>
</dbReference>
<feature type="region of interest" description="Disordered" evidence="3">
    <location>
        <begin position="3188"/>
        <end position="3225"/>
    </location>
</feature>
<feature type="domain" description="MAM" evidence="5">
    <location>
        <begin position="866"/>
        <end position="1057"/>
    </location>
</feature>
<feature type="domain" description="MAM" evidence="5">
    <location>
        <begin position="1533"/>
        <end position="1693"/>
    </location>
</feature>
<dbReference type="Gene3D" id="4.10.400.10">
    <property type="entry name" value="Low-density Lipoprotein Receptor"/>
    <property type="match status" value="3"/>
</dbReference>
<evidence type="ECO:0000313" key="7">
    <source>
        <dbReference type="Proteomes" id="UP001142055"/>
    </source>
</evidence>
<dbReference type="CDD" id="cd00112">
    <property type="entry name" value="LDLa"/>
    <property type="match status" value="4"/>
</dbReference>
<evidence type="ECO:0000256" key="2">
    <source>
        <dbReference type="PROSITE-ProRule" id="PRU00124"/>
    </source>
</evidence>
<keyword evidence="1 2" id="KW-1015">Disulfide bond</keyword>
<dbReference type="SMART" id="SM00137">
    <property type="entry name" value="MAM"/>
    <property type="match status" value="6"/>
</dbReference>
<evidence type="ECO:0000256" key="3">
    <source>
        <dbReference type="SAM" id="MobiDB-lite"/>
    </source>
</evidence>
<protein>
    <recommendedName>
        <fullName evidence="5">MAM domain-containing protein</fullName>
    </recommendedName>
</protein>
<feature type="domain" description="MAM" evidence="5">
    <location>
        <begin position="2233"/>
        <end position="2400"/>
    </location>
</feature>
<dbReference type="PANTHER" id="PTHR23282">
    <property type="entry name" value="APICAL ENDOSOMAL GLYCOPROTEIN PRECURSOR"/>
    <property type="match status" value="1"/>
</dbReference>
<dbReference type="InterPro" id="IPR036055">
    <property type="entry name" value="LDL_receptor-like_sf"/>
</dbReference>
<feature type="domain" description="MAM" evidence="5">
    <location>
        <begin position="1112"/>
        <end position="1271"/>
    </location>
</feature>